<keyword evidence="5" id="KW-1185">Reference proteome</keyword>
<evidence type="ECO:0000256" key="2">
    <source>
        <dbReference type="ARBA" id="ARBA00023002"/>
    </source>
</evidence>
<reference evidence="4 5" key="1">
    <citation type="submission" date="2019-08" db="EMBL/GenBank/DDBJ databases">
        <title>Seonamhaeicola sediminis sp. nov., isolated from marine sediment.</title>
        <authorList>
            <person name="Cao W.R."/>
        </authorList>
    </citation>
    <scope>NUCLEOTIDE SEQUENCE [LARGE SCALE GENOMIC DNA]</scope>
    <source>
        <strain evidence="4 5">B011</strain>
    </source>
</reference>
<evidence type="ECO:0000313" key="5">
    <source>
        <dbReference type="Proteomes" id="UP000323930"/>
    </source>
</evidence>
<gene>
    <name evidence="4" type="ORF">FUA24_20655</name>
</gene>
<organism evidence="4 5">
    <name type="scientific">Seonamhaeicola marinus</name>
    <dbReference type="NCBI Taxonomy" id="1912246"/>
    <lineage>
        <taxon>Bacteria</taxon>
        <taxon>Pseudomonadati</taxon>
        <taxon>Bacteroidota</taxon>
        <taxon>Flavobacteriia</taxon>
        <taxon>Flavobacteriales</taxon>
        <taxon>Flavobacteriaceae</taxon>
    </lineage>
</organism>
<accession>A0A5D0HRF2</accession>
<dbReference type="PANTHER" id="PTHR24320">
    <property type="entry name" value="RETINOL DEHYDROGENASE"/>
    <property type="match status" value="1"/>
</dbReference>
<comment type="caution">
    <text evidence="4">The sequence shown here is derived from an EMBL/GenBank/DDBJ whole genome shotgun (WGS) entry which is preliminary data.</text>
</comment>
<dbReference type="InterPro" id="IPR002347">
    <property type="entry name" value="SDR_fam"/>
</dbReference>
<evidence type="ECO:0000256" key="3">
    <source>
        <dbReference type="RuleBase" id="RU000363"/>
    </source>
</evidence>
<dbReference type="PRINTS" id="PR00080">
    <property type="entry name" value="SDRFAMILY"/>
</dbReference>
<dbReference type="GO" id="GO:0016491">
    <property type="term" value="F:oxidoreductase activity"/>
    <property type="evidence" value="ECO:0007669"/>
    <property type="project" value="UniProtKB-KW"/>
</dbReference>
<protein>
    <submittedName>
        <fullName evidence="4">SDR family NAD(P)-dependent oxidoreductase</fullName>
    </submittedName>
</protein>
<dbReference type="AlphaFoldDB" id="A0A5D0HRF2"/>
<sequence>MKTILITGSTDGIGKLTAIKLAKDGHQVFIHGRNSYKLETVISEIKEETGNNNIAGFIADFSDIKQVKSMVKAVNQKLSKIDVLINNAGVFKSSVASTVNGLDIRYAVNYYAPYVLTLGVLPLLEKAQESRVVNLSSAAQAAVTKGAVIGKVTVPVSEAYAQSKLALTMWSFYLAKTIKNPAIIAVNPGSLLNTNMVKEAYGHHWSSADKGASILYELAVSEEFKAVTGVYFDNDRGGFNKAHPDAYNSDKINDLIGLTNQIVDNI</sequence>
<evidence type="ECO:0000256" key="1">
    <source>
        <dbReference type="ARBA" id="ARBA00006484"/>
    </source>
</evidence>
<dbReference type="Gene3D" id="3.40.50.720">
    <property type="entry name" value="NAD(P)-binding Rossmann-like Domain"/>
    <property type="match status" value="1"/>
</dbReference>
<dbReference type="OrthoDB" id="597510at2"/>
<keyword evidence="2" id="KW-0560">Oxidoreductase</keyword>
<proteinExistence type="inferred from homology"/>
<evidence type="ECO:0000313" key="4">
    <source>
        <dbReference type="EMBL" id="TYA71962.1"/>
    </source>
</evidence>
<dbReference type="PRINTS" id="PR00081">
    <property type="entry name" value="GDHRDH"/>
</dbReference>
<comment type="similarity">
    <text evidence="1 3">Belongs to the short-chain dehydrogenases/reductases (SDR) family.</text>
</comment>
<dbReference type="Proteomes" id="UP000323930">
    <property type="component" value="Unassembled WGS sequence"/>
</dbReference>
<dbReference type="Pfam" id="PF00106">
    <property type="entry name" value="adh_short"/>
    <property type="match status" value="1"/>
</dbReference>
<dbReference type="EMBL" id="VSDQ01000718">
    <property type="protein sequence ID" value="TYA71962.1"/>
    <property type="molecule type" value="Genomic_DNA"/>
</dbReference>
<name>A0A5D0HRF2_9FLAO</name>
<dbReference type="RefSeq" id="WP_148544948.1">
    <property type="nucleotide sequence ID" value="NZ_VSDQ01000718.1"/>
</dbReference>
<dbReference type="PANTHER" id="PTHR24320:SF148">
    <property type="entry name" value="NAD(P)-BINDING ROSSMANN-FOLD SUPERFAMILY PROTEIN"/>
    <property type="match status" value="1"/>
</dbReference>
<dbReference type="SUPFAM" id="SSF51735">
    <property type="entry name" value="NAD(P)-binding Rossmann-fold domains"/>
    <property type="match status" value="1"/>
</dbReference>
<dbReference type="InterPro" id="IPR036291">
    <property type="entry name" value="NAD(P)-bd_dom_sf"/>
</dbReference>